<feature type="compositionally biased region" description="Basic and acidic residues" evidence="1">
    <location>
        <begin position="290"/>
        <end position="302"/>
    </location>
</feature>
<sequence length="538" mass="57072">MARNTLRIQQFMGQAALGTTVGGVSGTIAAEGDALAGVSRRLAAKADGLAAKAGELAGTQAALDGKPTLRRTGSTYADAFDQAAMTTYANKLSTRLIGEASAVADAAGADPAALATGFDELRGRMLADDVLPDPVARAAFETQFGRIRMAAERRAGRAAAGIALAQTRDEAHGAIEAQRGNLRTQAAAYGFDEDGLAATQAEAANTLDIIRRNAAIGVLTPSQAERLEKGVQYDRAAGHVAGAYEGLASDEARRDFVDQLEDDYVAGRGVVKGLPGPAFEGIVRDLDRRTRASERATTRAEAEQQGATEKAGLSLLAQGKLDRGWLDANADALGTGAYRRFDRALSRPPAAATDPQTYGLLLLEASDDPQGALKGAFDAYREGRLDRTAFNKIHGAAMRAEQGDRPEWVGELRRDLLTRLQPGERQPGAEAVRQLDAGDAFEAWVAANPGATTEQARDAADALVDRYRGAAVKNERNELPLPRYVTEAREKVGVDTLRAAATRLKAAIDAGDLTEVEQAAEIENLRRWGDLLRRDTGK</sequence>
<feature type="region of interest" description="Disordered" evidence="1">
    <location>
        <begin position="290"/>
        <end position="311"/>
    </location>
</feature>
<dbReference type="Proteomes" id="UP001143370">
    <property type="component" value="Unassembled WGS sequence"/>
</dbReference>
<accession>A0A9W6JAB1</accession>
<name>A0A9W6JAB1_9HYPH</name>
<comment type="caution">
    <text evidence="2">The sequence shown here is derived from an EMBL/GenBank/DDBJ whole genome shotgun (WGS) entry which is preliminary data.</text>
</comment>
<evidence type="ECO:0000256" key="1">
    <source>
        <dbReference type="SAM" id="MobiDB-lite"/>
    </source>
</evidence>
<protein>
    <submittedName>
        <fullName evidence="2">Uncharacterized protein</fullName>
    </submittedName>
</protein>
<dbReference type="RefSeq" id="WP_213371168.1">
    <property type="nucleotide sequence ID" value="NZ_BSFJ01000018.1"/>
</dbReference>
<organism evidence="2 3">
    <name type="scientific">Ancylobacter dichloromethanicus</name>
    <dbReference type="NCBI Taxonomy" id="518825"/>
    <lineage>
        <taxon>Bacteria</taxon>
        <taxon>Pseudomonadati</taxon>
        <taxon>Pseudomonadota</taxon>
        <taxon>Alphaproteobacteria</taxon>
        <taxon>Hyphomicrobiales</taxon>
        <taxon>Xanthobacteraceae</taxon>
        <taxon>Ancylobacter</taxon>
    </lineage>
</organism>
<evidence type="ECO:0000313" key="2">
    <source>
        <dbReference type="EMBL" id="GLK72603.1"/>
    </source>
</evidence>
<keyword evidence="3" id="KW-1185">Reference proteome</keyword>
<reference evidence="2" key="2">
    <citation type="submission" date="2023-01" db="EMBL/GenBank/DDBJ databases">
        <authorList>
            <person name="Sun Q."/>
            <person name="Evtushenko L."/>
        </authorList>
    </citation>
    <scope>NUCLEOTIDE SEQUENCE</scope>
    <source>
        <strain evidence="2">VKM B-2484</strain>
    </source>
</reference>
<dbReference type="AlphaFoldDB" id="A0A9W6JAB1"/>
<evidence type="ECO:0000313" key="3">
    <source>
        <dbReference type="Proteomes" id="UP001143370"/>
    </source>
</evidence>
<proteinExistence type="predicted"/>
<reference evidence="2" key="1">
    <citation type="journal article" date="2014" name="Int. J. Syst. Evol. Microbiol.">
        <title>Complete genome sequence of Corynebacterium casei LMG S-19264T (=DSM 44701T), isolated from a smear-ripened cheese.</title>
        <authorList>
            <consortium name="US DOE Joint Genome Institute (JGI-PGF)"/>
            <person name="Walter F."/>
            <person name="Albersmeier A."/>
            <person name="Kalinowski J."/>
            <person name="Ruckert C."/>
        </authorList>
    </citation>
    <scope>NUCLEOTIDE SEQUENCE</scope>
    <source>
        <strain evidence="2">VKM B-2484</strain>
    </source>
</reference>
<dbReference type="EMBL" id="BSFJ01000018">
    <property type="protein sequence ID" value="GLK72603.1"/>
    <property type="molecule type" value="Genomic_DNA"/>
</dbReference>
<gene>
    <name evidence="2" type="ORF">GCM10017643_27190</name>
</gene>